<dbReference type="PIRSF" id="PIRSF029745">
    <property type="entry name" value="FhaC"/>
    <property type="match status" value="1"/>
</dbReference>
<keyword evidence="6" id="KW-0472">Membrane</keyword>
<evidence type="ECO:0000259" key="8">
    <source>
        <dbReference type="Pfam" id="PF03865"/>
    </source>
</evidence>
<dbReference type="InterPro" id="IPR051544">
    <property type="entry name" value="TPS_OM_transporter"/>
</dbReference>
<comment type="similarity">
    <text evidence="2">Belongs to the TPS (TC 1.B.20) family.</text>
</comment>
<dbReference type="GO" id="GO:0098046">
    <property type="term" value="C:type V protein secretion system complex"/>
    <property type="evidence" value="ECO:0007669"/>
    <property type="project" value="TreeGrafter"/>
</dbReference>
<evidence type="ECO:0000256" key="5">
    <source>
        <dbReference type="ARBA" id="ARBA00023065"/>
    </source>
</evidence>
<sequence>MDPLPANEFPCFQIQQLKVVGDQASAFSWLLTAVQAHDGALEGRCLGQKAISQLQDRMQNALIGRGYVTSRVLLAPQDISTGVLTFTFLPGRIQHIRFADGTSPRATLWNAMPAKEGDILNVRDIEQGLENFKRTPTTDADIQIMPATGPDAAPNQSDLQIQWKERIPYRLTLSVDDGGSQSTGLYQGNVTVSADNLLTLNDLFYASHNQSLGGGQSGDRGSWSDTLHYSLPVGYWLLGMTFSHNEYRQSVAGAYQSYMYHGKSENNELLLSRVIYRDAVRKTSMTLKGWQRTANSYIDDAEIDVQQRRMAGWEFGLSHREYLGAATLDTNLRYRQGTGALQSKPAPEEAFNEGTSRMRLYLADAQLEVPFRLAGESFHVNSSFRGQWNDTPLIPQDRFSIGSRYTVRGYNGENQLSAESGWFLRNDLGWFKAGMEFYLGYDYGRVSGPSAALLQGQRLAGGTLGVRGQCFGVSYDLFVSQPFGYPEHLRTPRTTGGVNLTTSF</sequence>
<evidence type="ECO:0000256" key="4">
    <source>
        <dbReference type="ARBA" id="ARBA00022692"/>
    </source>
</evidence>
<dbReference type="GO" id="GO:0008320">
    <property type="term" value="F:protein transmembrane transporter activity"/>
    <property type="evidence" value="ECO:0007669"/>
    <property type="project" value="TreeGrafter"/>
</dbReference>
<evidence type="ECO:0000313" key="11">
    <source>
        <dbReference type="EMBL" id="BBF85247.1"/>
    </source>
</evidence>
<keyword evidence="5" id="KW-0406">Ion transport</keyword>
<evidence type="ECO:0000256" key="7">
    <source>
        <dbReference type="ARBA" id="ARBA00023237"/>
    </source>
</evidence>
<dbReference type="Pfam" id="PF08479">
    <property type="entry name" value="POTRA_2"/>
    <property type="match status" value="1"/>
</dbReference>
<dbReference type="Gene3D" id="3.10.20.310">
    <property type="entry name" value="membrane protein fhac"/>
    <property type="match status" value="1"/>
</dbReference>
<dbReference type="KEGG" id="amah:DLM_1629"/>
<dbReference type="GO" id="GO:0009279">
    <property type="term" value="C:cell outer membrane"/>
    <property type="evidence" value="ECO:0007669"/>
    <property type="project" value="UniProtKB-SubCell"/>
</dbReference>
<keyword evidence="4" id="KW-0812">Transmembrane</keyword>
<dbReference type="InterPro" id="IPR027282">
    <property type="entry name" value="TPS"/>
</dbReference>
<dbReference type="Pfam" id="PF17287">
    <property type="entry name" value="POTRA_3"/>
    <property type="match status" value="1"/>
</dbReference>
<evidence type="ECO:0000256" key="2">
    <source>
        <dbReference type="ARBA" id="ARBA00009055"/>
    </source>
</evidence>
<evidence type="ECO:0000256" key="1">
    <source>
        <dbReference type="ARBA" id="ARBA00004442"/>
    </source>
</evidence>
<feature type="domain" description="Haemolysin activator HlyB C-terminal" evidence="8">
    <location>
        <begin position="156"/>
        <end position="468"/>
    </location>
</feature>
<feature type="domain" description="ShlB POTRA" evidence="10">
    <location>
        <begin position="92"/>
        <end position="146"/>
    </location>
</feature>
<dbReference type="Pfam" id="PF03865">
    <property type="entry name" value="ShlB"/>
    <property type="match status" value="1"/>
</dbReference>
<evidence type="ECO:0000256" key="6">
    <source>
        <dbReference type="ARBA" id="ARBA00023136"/>
    </source>
</evidence>
<keyword evidence="7" id="KW-0998">Cell outer membrane</keyword>
<reference evidence="12" key="3">
    <citation type="journal article" date="2017" name="Plant Physiol. Biochem.">
        <title>Differential oxidative and antioxidative response of duckweed Lemna minor toward plant growth promoting/inhibiting bacteria.</title>
        <authorList>
            <person name="Ishizawa H."/>
            <person name="Kuroda M."/>
            <person name="Morikawa M."/>
            <person name="Ike M."/>
        </authorList>
    </citation>
    <scope>NUCLEOTIDE SEQUENCE [LARGE SCALE GENOMIC DNA]</scope>
    <source>
        <strain evidence="12">H3</strain>
    </source>
</reference>
<reference evidence="12" key="1">
    <citation type="journal article" date="2017" name="Biotechnol. Biofuels">
        <title>Evaluation of environmental bacterial communities as a factor affecting the growth of duckweed Lemna minor.</title>
        <authorList>
            <person name="Ishizawa H."/>
            <person name="Kuroda M."/>
            <person name="Morikawa M."/>
            <person name="Ike M."/>
        </authorList>
    </citation>
    <scope>NUCLEOTIDE SEQUENCE [LARGE SCALE GENOMIC DNA]</scope>
    <source>
        <strain evidence="12">H3</strain>
    </source>
</reference>
<dbReference type="EMBL" id="AP018823">
    <property type="protein sequence ID" value="BBF85247.1"/>
    <property type="molecule type" value="Genomic_DNA"/>
</dbReference>
<keyword evidence="5" id="KW-0813">Transport</keyword>
<dbReference type="Gene3D" id="2.40.160.50">
    <property type="entry name" value="membrane protein fhac: a member of the omp85/tpsb transporter family"/>
    <property type="match status" value="1"/>
</dbReference>
<dbReference type="InterPro" id="IPR035251">
    <property type="entry name" value="ShlB_POTRA"/>
</dbReference>
<gene>
    <name evidence="11" type="ORF">DLM_1629</name>
</gene>
<dbReference type="GO" id="GO:0046819">
    <property type="term" value="P:protein secretion by the type V secretion system"/>
    <property type="evidence" value="ECO:0007669"/>
    <property type="project" value="TreeGrafter"/>
</dbReference>
<keyword evidence="12" id="KW-1185">Reference proteome</keyword>
<dbReference type="FunFam" id="2.40.160.50:FF:000009">
    <property type="entry name" value="Putative hemolysin activator protein"/>
    <property type="match status" value="1"/>
</dbReference>
<evidence type="ECO:0000313" key="12">
    <source>
        <dbReference type="Proteomes" id="UP000198290"/>
    </source>
</evidence>
<dbReference type="AlphaFoldDB" id="A0A3G9GIA7"/>
<keyword evidence="3" id="KW-1134">Transmembrane beta strand</keyword>
<feature type="domain" description="Polypeptide-transport-associated ShlB-type" evidence="9">
    <location>
        <begin position="12"/>
        <end position="91"/>
    </location>
</feature>
<accession>A0A3G9GIA7</accession>
<dbReference type="PANTHER" id="PTHR34597">
    <property type="entry name" value="SLR1661 PROTEIN"/>
    <property type="match status" value="1"/>
</dbReference>
<evidence type="ECO:0000259" key="10">
    <source>
        <dbReference type="Pfam" id="PF17287"/>
    </source>
</evidence>
<evidence type="ECO:0000259" key="9">
    <source>
        <dbReference type="Pfam" id="PF08479"/>
    </source>
</evidence>
<dbReference type="PANTHER" id="PTHR34597:SF3">
    <property type="entry name" value="OUTER MEMBRANE TRANSPORTER CDIB"/>
    <property type="match status" value="1"/>
</dbReference>
<protein>
    <submittedName>
        <fullName evidence="11">Channel-forming transporter</fullName>
    </submittedName>
</protein>
<dbReference type="InterPro" id="IPR013686">
    <property type="entry name" value="Polypept-transport_assoc_ShlB"/>
</dbReference>
<comment type="subcellular location">
    <subcellularLocation>
        <location evidence="1">Cell outer membrane</location>
    </subcellularLocation>
</comment>
<dbReference type="InterPro" id="IPR005565">
    <property type="entry name" value="Hemolysn_activator_HlyB_C"/>
</dbReference>
<dbReference type="GO" id="GO:0006811">
    <property type="term" value="P:monoatomic ion transport"/>
    <property type="evidence" value="ECO:0007669"/>
    <property type="project" value="UniProtKB-KW"/>
</dbReference>
<reference evidence="11 12" key="2">
    <citation type="journal article" date="2017" name="Genome Announc.">
        <title>Draft genome sequence of Aquitalea magnusonii strain H3, a plant growth-promoting bacterium of duckweed Lemna minor.</title>
        <authorList>
            <person name="Ishizawa H."/>
            <person name="Kuroda M."/>
            <person name="Ike M."/>
        </authorList>
    </citation>
    <scope>NUCLEOTIDE SEQUENCE [LARGE SCALE GENOMIC DNA]</scope>
    <source>
        <strain evidence="11 12">H3</strain>
    </source>
</reference>
<dbReference type="Proteomes" id="UP000198290">
    <property type="component" value="Chromosome"/>
</dbReference>
<name>A0A3G9GIA7_9NEIS</name>
<evidence type="ECO:0000256" key="3">
    <source>
        <dbReference type="ARBA" id="ARBA00022452"/>
    </source>
</evidence>
<organism evidence="11 12">
    <name type="scientific">Aquitalea magnusonii</name>
    <dbReference type="NCBI Taxonomy" id="332411"/>
    <lineage>
        <taxon>Bacteria</taxon>
        <taxon>Pseudomonadati</taxon>
        <taxon>Pseudomonadota</taxon>
        <taxon>Betaproteobacteria</taxon>
        <taxon>Neisseriales</taxon>
        <taxon>Chromobacteriaceae</taxon>
        <taxon>Aquitalea</taxon>
    </lineage>
</organism>
<proteinExistence type="inferred from homology"/>